<dbReference type="PANTHER" id="PTHR23519">
    <property type="entry name" value="AUTOPHAGY-RELATED PROTEIN 22"/>
    <property type="match status" value="1"/>
</dbReference>
<keyword evidence="5 6" id="KW-0472">Membrane</keyword>
<dbReference type="EMBL" id="BSUZ01000001">
    <property type="protein sequence ID" value="GMA89306.1"/>
    <property type="molecule type" value="Genomic_DNA"/>
</dbReference>
<evidence type="ECO:0000256" key="6">
    <source>
        <dbReference type="SAM" id="Phobius"/>
    </source>
</evidence>
<dbReference type="InterPro" id="IPR024671">
    <property type="entry name" value="Atg22-like"/>
</dbReference>
<dbReference type="InterPro" id="IPR050495">
    <property type="entry name" value="ATG22/LtaA_families"/>
</dbReference>
<keyword evidence="2" id="KW-0813">Transport</keyword>
<evidence type="ECO:0000256" key="4">
    <source>
        <dbReference type="ARBA" id="ARBA00022989"/>
    </source>
</evidence>
<name>A0ABQ6JM02_9ACTN</name>
<evidence type="ECO:0000256" key="3">
    <source>
        <dbReference type="ARBA" id="ARBA00022692"/>
    </source>
</evidence>
<evidence type="ECO:0008006" key="9">
    <source>
        <dbReference type="Google" id="ProtNLM"/>
    </source>
</evidence>
<reference evidence="8" key="1">
    <citation type="journal article" date="2019" name="Int. J. Syst. Evol. Microbiol.">
        <title>The Global Catalogue of Microorganisms (GCM) 10K type strain sequencing project: providing services to taxonomists for standard genome sequencing and annotation.</title>
        <authorList>
            <consortium name="The Broad Institute Genomics Platform"/>
            <consortium name="The Broad Institute Genome Sequencing Center for Infectious Disease"/>
            <person name="Wu L."/>
            <person name="Ma J."/>
        </authorList>
    </citation>
    <scope>NUCLEOTIDE SEQUENCE [LARGE SCALE GENOMIC DNA]</scope>
    <source>
        <strain evidence="8">NBRC 108730</strain>
    </source>
</reference>
<evidence type="ECO:0000256" key="2">
    <source>
        <dbReference type="ARBA" id="ARBA00022448"/>
    </source>
</evidence>
<organism evidence="7 8">
    <name type="scientific">Angustibacter aerolatus</name>
    <dbReference type="NCBI Taxonomy" id="1162965"/>
    <lineage>
        <taxon>Bacteria</taxon>
        <taxon>Bacillati</taxon>
        <taxon>Actinomycetota</taxon>
        <taxon>Actinomycetes</taxon>
        <taxon>Kineosporiales</taxon>
        <taxon>Kineosporiaceae</taxon>
    </lineage>
</organism>
<keyword evidence="3 6" id="KW-0812">Transmembrane</keyword>
<dbReference type="Pfam" id="PF11700">
    <property type="entry name" value="ATG22"/>
    <property type="match status" value="1"/>
</dbReference>
<dbReference type="SUPFAM" id="SSF103473">
    <property type="entry name" value="MFS general substrate transporter"/>
    <property type="match status" value="1"/>
</dbReference>
<evidence type="ECO:0000313" key="8">
    <source>
        <dbReference type="Proteomes" id="UP001157017"/>
    </source>
</evidence>
<feature type="transmembrane region" description="Helical" evidence="6">
    <location>
        <begin position="49"/>
        <end position="68"/>
    </location>
</feature>
<comment type="subcellular location">
    <subcellularLocation>
        <location evidence="1">Endomembrane system</location>
        <topology evidence="1">Multi-pass membrane protein</topology>
    </subcellularLocation>
</comment>
<comment type="caution">
    <text evidence="7">The sequence shown here is derived from an EMBL/GenBank/DDBJ whole genome shotgun (WGS) entry which is preliminary data.</text>
</comment>
<dbReference type="PANTHER" id="PTHR23519:SF1">
    <property type="entry name" value="AUTOPHAGY-RELATED PROTEIN 22"/>
    <property type="match status" value="1"/>
</dbReference>
<accession>A0ABQ6JM02</accession>
<feature type="transmembrane region" description="Helical" evidence="6">
    <location>
        <begin position="26"/>
        <end position="42"/>
    </location>
</feature>
<dbReference type="Gene3D" id="1.20.1250.20">
    <property type="entry name" value="MFS general substrate transporter like domains"/>
    <property type="match status" value="1"/>
</dbReference>
<dbReference type="Proteomes" id="UP001157017">
    <property type="component" value="Unassembled WGS sequence"/>
</dbReference>
<keyword evidence="8" id="KW-1185">Reference proteome</keyword>
<sequence length="187" mass="20351">MQAVAFGGALVFGRLAARYGARDVVLGGLALWLVVIVIGFFLPARQFALWLALAVLIGVVLGGTQALSRSMFSHLVPRGREAEFFSLYQACERGTSLVRHAGVRARAPPPTAYRPAILALVVFFVVGGLLLRTVDVRAGTEQAGNRAPEPAVAAPRPDVRCLTLHTFCTPGRNRRHPPTRWIRRRTC</sequence>
<protein>
    <recommendedName>
        <fullName evidence="9">Major facilitator superfamily (MFS) profile domain-containing protein</fullName>
    </recommendedName>
</protein>
<gene>
    <name evidence="7" type="ORF">GCM10025868_45560</name>
</gene>
<proteinExistence type="predicted"/>
<feature type="transmembrane region" description="Helical" evidence="6">
    <location>
        <begin position="112"/>
        <end position="131"/>
    </location>
</feature>
<dbReference type="InterPro" id="IPR036259">
    <property type="entry name" value="MFS_trans_sf"/>
</dbReference>
<evidence type="ECO:0000256" key="5">
    <source>
        <dbReference type="ARBA" id="ARBA00023136"/>
    </source>
</evidence>
<evidence type="ECO:0000256" key="1">
    <source>
        <dbReference type="ARBA" id="ARBA00004127"/>
    </source>
</evidence>
<keyword evidence="4 6" id="KW-1133">Transmembrane helix</keyword>
<evidence type="ECO:0000313" key="7">
    <source>
        <dbReference type="EMBL" id="GMA89306.1"/>
    </source>
</evidence>